<keyword evidence="3" id="KW-1185">Reference proteome</keyword>
<dbReference type="PANTHER" id="PTHR12526:SF630">
    <property type="entry name" value="GLYCOSYLTRANSFERASE"/>
    <property type="match status" value="1"/>
</dbReference>
<feature type="domain" description="Glycosyl transferase family 1" evidence="1">
    <location>
        <begin position="186"/>
        <end position="343"/>
    </location>
</feature>
<name>A0ABQ6NU62_9BACL</name>
<sequence length="376" mass="42399">MKQNSVLFINSGELPIPARSGGAIQQVLQNIAKGLVLRKWKVGVLTTSNSESLSAQKSYPENHITWHSILGKVQSGGITGIVQSKLSIKKSLNKISPQEYENVIIFDPYLAPEVHSWNPNAKIIWSAHNVRDKSAFLVNHWCKHVDTIASVSEFLKGSIENTLKQSLKRKHIVLHNPLPSEWFTNEKQIQRKKNSVLFCGRIVPQKGLDILIKAIMLLPEHLKATLELGIAGGTHFLGSKENAYSISLKKLLDESGVNYKLLGFINNDQLYQVYDEYEILVIPSNWAEPAPLVAGEGQARDCKIISSTAGGLPELVAPYWRDYLVKPGEPLLLKEALVRMFREKHYNYSNEVKTWLSNERDMNKILDKWGEIMKVN</sequence>
<reference evidence="2 3" key="1">
    <citation type="submission" date="2023-05" db="EMBL/GenBank/DDBJ databases">
        <title>Draft genome of Paenibacillus sp. CCS26.</title>
        <authorList>
            <person name="Akita H."/>
            <person name="Shinto Y."/>
            <person name="Kimura Z."/>
        </authorList>
    </citation>
    <scope>NUCLEOTIDE SEQUENCE [LARGE SCALE GENOMIC DNA]</scope>
    <source>
        <strain evidence="2 3">CCS26</strain>
    </source>
</reference>
<evidence type="ECO:0000259" key="1">
    <source>
        <dbReference type="Pfam" id="PF00534"/>
    </source>
</evidence>
<dbReference type="CDD" id="cd03801">
    <property type="entry name" value="GT4_PimA-like"/>
    <property type="match status" value="1"/>
</dbReference>
<organism evidence="2 3">
    <name type="scientific">Paenibacillus glycanilyticus</name>
    <dbReference type="NCBI Taxonomy" id="126569"/>
    <lineage>
        <taxon>Bacteria</taxon>
        <taxon>Bacillati</taxon>
        <taxon>Bacillota</taxon>
        <taxon>Bacilli</taxon>
        <taxon>Bacillales</taxon>
        <taxon>Paenibacillaceae</taxon>
        <taxon>Paenibacillus</taxon>
    </lineage>
</organism>
<accession>A0ABQ6NU62</accession>
<dbReference type="Pfam" id="PF00534">
    <property type="entry name" value="Glycos_transf_1"/>
    <property type="match status" value="1"/>
</dbReference>
<evidence type="ECO:0000313" key="3">
    <source>
        <dbReference type="Proteomes" id="UP001285921"/>
    </source>
</evidence>
<dbReference type="Gene3D" id="3.40.50.2000">
    <property type="entry name" value="Glycogen Phosphorylase B"/>
    <property type="match status" value="2"/>
</dbReference>
<gene>
    <name evidence="2" type="ORF">PghCCS26_54840</name>
</gene>
<dbReference type="RefSeq" id="WP_317982029.1">
    <property type="nucleotide sequence ID" value="NZ_BTCL01000028.1"/>
</dbReference>
<comment type="caution">
    <text evidence="2">The sequence shown here is derived from an EMBL/GenBank/DDBJ whole genome shotgun (WGS) entry which is preliminary data.</text>
</comment>
<dbReference type="SUPFAM" id="SSF53756">
    <property type="entry name" value="UDP-Glycosyltransferase/glycogen phosphorylase"/>
    <property type="match status" value="1"/>
</dbReference>
<dbReference type="EMBL" id="BTCL01000028">
    <property type="protein sequence ID" value="GMK48354.1"/>
    <property type="molecule type" value="Genomic_DNA"/>
</dbReference>
<dbReference type="InterPro" id="IPR001296">
    <property type="entry name" value="Glyco_trans_1"/>
</dbReference>
<dbReference type="PANTHER" id="PTHR12526">
    <property type="entry name" value="GLYCOSYLTRANSFERASE"/>
    <property type="match status" value="1"/>
</dbReference>
<protein>
    <recommendedName>
        <fullName evidence="1">Glycosyl transferase family 1 domain-containing protein</fullName>
    </recommendedName>
</protein>
<evidence type="ECO:0000313" key="2">
    <source>
        <dbReference type="EMBL" id="GMK48354.1"/>
    </source>
</evidence>
<dbReference type="Proteomes" id="UP001285921">
    <property type="component" value="Unassembled WGS sequence"/>
</dbReference>
<proteinExistence type="predicted"/>